<dbReference type="KEGG" id="tam:Theam_0483"/>
<evidence type="ECO:0000313" key="2">
    <source>
        <dbReference type="EMBL" id="ADU96455.1"/>
    </source>
</evidence>
<dbReference type="InterPro" id="IPR050397">
    <property type="entry name" value="Env_Response_Regulators"/>
</dbReference>
<dbReference type="InterPro" id="IPR014710">
    <property type="entry name" value="RmlC-like_jellyroll"/>
</dbReference>
<dbReference type="HOGENOM" id="CLU_075053_16_0_0"/>
<dbReference type="GO" id="GO:0003700">
    <property type="term" value="F:DNA-binding transcription factor activity"/>
    <property type="evidence" value="ECO:0007669"/>
    <property type="project" value="TreeGrafter"/>
</dbReference>
<dbReference type="InterPro" id="IPR018490">
    <property type="entry name" value="cNMP-bd_dom_sf"/>
</dbReference>
<dbReference type="SMART" id="SM00100">
    <property type="entry name" value="cNMP"/>
    <property type="match status" value="1"/>
</dbReference>
<dbReference type="RefSeq" id="WP_013537241.1">
    <property type="nucleotide sequence ID" value="NC_014926.1"/>
</dbReference>
<dbReference type="AlphaFoldDB" id="E8T5B7"/>
<dbReference type="STRING" id="648996.Theam_0483"/>
<dbReference type="InterPro" id="IPR000595">
    <property type="entry name" value="cNMP-bd_dom"/>
</dbReference>
<gene>
    <name evidence="2" type="ordered locus">Theam_0483</name>
</gene>
<dbReference type="Proteomes" id="UP000006362">
    <property type="component" value="Chromosome"/>
</dbReference>
<sequence>MVSTELVEKCRLFREFSEEEKELLARHFREVRFKKGELLFDEFEPAKGFFLISKGKVALLRSDNFGRWTKVAAVYGGVPLEECAFFLGTPHSLRAVAEEEVEALYLSREDYEALKAENPKLAVKLLEVVLNFLADRLKSEDRKFAQVCGFFSVSGGNRWRR</sequence>
<dbReference type="PANTHER" id="PTHR24567:SF68">
    <property type="entry name" value="DNA-BINDING TRANSCRIPTIONAL DUAL REGULATOR CRP"/>
    <property type="match status" value="1"/>
</dbReference>
<dbReference type="OrthoDB" id="14709at2"/>
<dbReference type="GO" id="GO:0005829">
    <property type="term" value="C:cytosol"/>
    <property type="evidence" value="ECO:0007669"/>
    <property type="project" value="TreeGrafter"/>
</dbReference>
<dbReference type="PROSITE" id="PS50042">
    <property type="entry name" value="CNMP_BINDING_3"/>
    <property type="match status" value="1"/>
</dbReference>
<dbReference type="Pfam" id="PF00027">
    <property type="entry name" value="cNMP_binding"/>
    <property type="match status" value="1"/>
</dbReference>
<evidence type="ECO:0000259" key="1">
    <source>
        <dbReference type="PROSITE" id="PS50042"/>
    </source>
</evidence>
<organism evidence="2 3">
    <name type="scientific">Thermovibrio ammonificans (strain DSM 15698 / JCM 12110 / HB-1)</name>
    <dbReference type="NCBI Taxonomy" id="648996"/>
    <lineage>
        <taxon>Bacteria</taxon>
        <taxon>Pseudomonadati</taxon>
        <taxon>Aquificota</taxon>
        <taxon>Aquificia</taxon>
        <taxon>Desulfurobacteriales</taxon>
        <taxon>Desulfurobacteriaceae</taxon>
        <taxon>Thermovibrio</taxon>
    </lineage>
</organism>
<feature type="domain" description="Cyclic nucleotide-binding" evidence="1">
    <location>
        <begin position="12"/>
        <end position="132"/>
    </location>
</feature>
<dbReference type="PANTHER" id="PTHR24567">
    <property type="entry name" value="CRP FAMILY TRANSCRIPTIONAL REGULATORY PROTEIN"/>
    <property type="match status" value="1"/>
</dbReference>
<evidence type="ECO:0000313" key="3">
    <source>
        <dbReference type="Proteomes" id="UP000006362"/>
    </source>
</evidence>
<protein>
    <submittedName>
        <fullName evidence="2">Transcriptional regulator, Crp/Fnr family</fullName>
    </submittedName>
</protein>
<dbReference type="EMBL" id="CP002444">
    <property type="protein sequence ID" value="ADU96455.1"/>
    <property type="molecule type" value="Genomic_DNA"/>
</dbReference>
<proteinExistence type="predicted"/>
<reference evidence="2" key="1">
    <citation type="submission" date="2011-01" db="EMBL/GenBank/DDBJ databases">
        <title>Complete sequence of chromosome of Thermovibrio ammonificans HB-1.</title>
        <authorList>
            <consortium name="US DOE Joint Genome Institute"/>
            <person name="Lucas S."/>
            <person name="Copeland A."/>
            <person name="Lapidus A."/>
            <person name="Cheng J.-F."/>
            <person name="Goodwin L."/>
            <person name="Pitluck S."/>
            <person name="Davenport K."/>
            <person name="Detter J.C."/>
            <person name="Han C."/>
            <person name="Tapia R."/>
            <person name="Land M."/>
            <person name="Hauser L."/>
            <person name="Kyrpides N."/>
            <person name="Ivanova N."/>
            <person name="Ovchinnikova G."/>
            <person name="Vetriani C."/>
            <person name="Woyke T."/>
        </authorList>
    </citation>
    <scope>NUCLEOTIDE SEQUENCE [LARGE SCALE GENOMIC DNA]</scope>
    <source>
        <strain evidence="2">HB-1</strain>
    </source>
</reference>
<dbReference type="eggNOG" id="COG0664">
    <property type="taxonomic scope" value="Bacteria"/>
</dbReference>
<dbReference type="CDD" id="cd00038">
    <property type="entry name" value="CAP_ED"/>
    <property type="match status" value="1"/>
</dbReference>
<dbReference type="SUPFAM" id="SSF51206">
    <property type="entry name" value="cAMP-binding domain-like"/>
    <property type="match status" value="1"/>
</dbReference>
<accession>E8T5B7</accession>
<dbReference type="Gene3D" id="2.60.120.10">
    <property type="entry name" value="Jelly Rolls"/>
    <property type="match status" value="1"/>
</dbReference>
<keyword evidence="3" id="KW-1185">Reference proteome</keyword>
<name>E8T5B7_THEA1</name>